<comment type="caution">
    <text evidence="1">The sequence shown here is derived from an EMBL/GenBank/DDBJ whole genome shotgun (WGS) entry which is preliminary data.</text>
</comment>
<organism evidence="1 2">
    <name type="scientific">Cercophora newfieldiana</name>
    <dbReference type="NCBI Taxonomy" id="92897"/>
    <lineage>
        <taxon>Eukaryota</taxon>
        <taxon>Fungi</taxon>
        <taxon>Dikarya</taxon>
        <taxon>Ascomycota</taxon>
        <taxon>Pezizomycotina</taxon>
        <taxon>Sordariomycetes</taxon>
        <taxon>Sordariomycetidae</taxon>
        <taxon>Sordariales</taxon>
        <taxon>Lasiosphaeriaceae</taxon>
        <taxon>Cercophora</taxon>
    </lineage>
</organism>
<protein>
    <submittedName>
        <fullName evidence="1">Uncharacterized protein</fullName>
    </submittedName>
</protein>
<proteinExistence type="predicted"/>
<reference evidence="1" key="1">
    <citation type="submission" date="2023-06" db="EMBL/GenBank/DDBJ databases">
        <title>Genome-scale phylogeny and comparative genomics of the fungal order Sordariales.</title>
        <authorList>
            <consortium name="Lawrence Berkeley National Laboratory"/>
            <person name="Hensen N."/>
            <person name="Bonometti L."/>
            <person name="Westerberg I."/>
            <person name="Brannstrom I.O."/>
            <person name="Guillou S."/>
            <person name="Cros-Aarteil S."/>
            <person name="Calhoun S."/>
            <person name="Haridas S."/>
            <person name="Kuo A."/>
            <person name="Mondo S."/>
            <person name="Pangilinan J."/>
            <person name="Riley R."/>
            <person name="Labutti K."/>
            <person name="Andreopoulos B."/>
            <person name="Lipzen A."/>
            <person name="Chen C."/>
            <person name="Yanf M."/>
            <person name="Daum C."/>
            <person name="Ng V."/>
            <person name="Clum A."/>
            <person name="Steindorff A."/>
            <person name="Ohm R."/>
            <person name="Martin F."/>
            <person name="Silar P."/>
            <person name="Natvig D."/>
            <person name="Lalanne C."/>
            <person name="Gautier V."/>
            <person name="Ament-Velasquez S.L."/>
            <person name="Kruys A."/>
            <person name="Hutchinson M.I."/>
            <person name="Powell A.J."/>
            <person name="Barry K."/>
            <person name="Miller A.N."/>
            <person name="Grigoriev I.V."/>
            <person name="Debuchy R."/>
            <person name="Gladieux P."/>
            <person name="Thoren M.H."/>
            <person name="Johannesson H."/>
        </authorList>
    </citation>
    <scope>NUCLEOTIDE SEQUENCE</scope>
    <source>
        <strain evidence="1">SMH2532-1</strain>
    </source>
</reference>
<dbReference type="Proteomes" id="UP001174936">
    <property type="component" value="Unassembled WGS sequence"/>
</dbReference>
<name>A0AA40CRY7_9PEZI</name>
<keyword evidence="2" id="KW-1185">Reference proteome</keyword>
<dbReference type="AlphaFoldDB" id="A0AA40CRY7"/>
<accession>A0AA40CRY7</accession>
<evidence type="ECO:0000313" key="2">
    <source>
        <dbReference type="Proteomes" id="UP001174936"/>
    </source>
</evidence>
<gene>
    <name evidence="1" type="ORF">B0T16DRAFT_125316</name>
</gene>
<sequence>MPNGAVRACQQGLSSILWTCEIRYMRRWQPHLFPDEVIVVTFHQSVNMLSCALFAGFAALAAALPTQPSSEEAATPQLFPRATSFKCPVYPRDKASETCTEDDIIWDNRSVGGKSVTLYFTANDPIISAASSAQRAAARKLIEDATNRALTYYQNWAKGLKVYLGVVGELEGMYGATLPTRNSTTRAVEHCDIIMVYPDDTADPVQKLRMLKVVVHELYHCIQWWVEGSARYFDGVLYPPQGITDPSLLELGAFAEEYNPKKSLVEQTYEAALYYHFLEQSGVSADKINAWISSKTARGSFEDELLDAASTPILADHWHAFAEAFADHGIFYAPDNHIELSNPLPSVPITITVPDLHAGAAQSYAVDIPPFTFDRARLTFPAGTQHRVGLPSGKGFECSYRQAGTATWKQFGDAASFNVKAGGNHLSVDILCSCNAGVLCQGRVVAARS</sequence>
<evidence type="ECO:0000313" key="1">
    <source>
        <dbReference type="EMBL" id="KAK0649070.1"/>
    </source>
</evidence>
<dbReference type="EMBL" id="JAULSV010000003">
    <property type="protein sequence ID" value="KAK0649070.1"/>
    <property type="molecule type" value="Genomic_DNA"/>
</dbReference>